<evidence type="ECO:0000313" key="3">
    <source>
        <dbReference type="Proteomes" id="UP000007264"/>
    </source>
</evidence>
<evidence type="ECO:0000313" key="2">
    <source>
        <dbReference type="EMBL" id="EIE26770.1"/>
    </source>
</evidence>
<gene>
    <name evidence="2" type="ORF">COCSUDRAFT_59281</name>
</gene>
<comment type="caution">
    <text evidence="2">The sequence shown here is derived from an EMBL/GenBank/DDBJ whole genome shotgun (WGS) entry which is preliminary data.</text>
</comment>
<keyword evidence="3" id="KW-1185">Reference proteome</keyword>
<accession>I0Z801</accession>
<dbReference type="Proteomes" id="UP000007264">
    <property type="component" value="Unassembled WGS sequence"/>
</dbReference>
<feature type="region of interest" description="Disordered" evidence="1">
    <location>
        <begin position="206"/>
        <end position="249"/>
    </location>
</feature>
<dbReference type="InterPro" id="IPR045140">
    <property type="entry name" value="SHCBP1-like"/>
</dbReference>
<dbReference type="OrthoDB" id="549243at2759"/>
<dbReference type="GeneID" id="17044780"/>
<dbReference type="KEGG" id="csl:COCSUDRAFT_59281"/>
<protein>
    <submittedName>
        <fullName evidence="2">Uncharacterized protein</fullName>
    </submittedName>
</protein>
<dbReference type="EMBL" id="AGSI01000002">
    <property type="protein sequence ID" value="EIE26770.1"/>
    <property type="molecule type" value="Genomic_DNA"/>
</dbReference>
<organism evidence="2 3">
    <name type="scientific">Coccomyxa subellipsoidea (strain C-169)</name>
    <name type="common">Green microalga</name>
    <dbReference type="NCBI Taxonomy" id="574566"/>
    <lineage>
        <taxon>Eukaryota</taxon>
        <taxon>Viridiplantae</taxon>
        <taxon>Chlorophyta</taxon>
        <taxon>core chlorophytes</taxon>
        <taxon>Trebouxiophyceae</taxon>
        <taxon>Trebouxiophyceae incertae sedis</taxon>
        <taxon>Coccomyxaceae</taxon>
        <taxon>Coccomyxa</taxon>
        <taxon>Coccomyxa subellipsoidea</taxon>
    </lineage>
</organism>
<sequence>MTAETARRAAKTRNCRHAYHSLRDAVEGSRPGDRIVLEPGEHDVADVHISWPLHLVGGGITADDTVLRCSKSRDGVLDFRASGKVQNLTIQSKANACITHRQGALTVEGCSLRCTGTGLNHLFAPLVTLATLPALHGNGLPAKGGAGVLTVIETKIRGQHGSLAVRTEGSGALRGVRIINLFRGTLFWFKVDSAVSATIPVKQEPSLSSMQGQPVMVKQEGTPHRGEEPAHSGVQPGLQPSWARSPASPSVAVLEQRAKAWHMAHHRERAAPAASALSQEEELPGSKRRRFH</sequence>
<dbReference type="SUPFAM" id="SSF51126">
    <property type="entry name" value="Pectin lyase-like"/>
    <property type="match status" value="1"/>
</dbReference>
<dbReference type="AlphaFoldDB" id="I0Z801"/>
<dbReference type="InterPro" id="IPR011050">
    <property type="entry name" value="Pectin_lyase_fold/virulence"/>
</dbReference>
<feature type="compositionally biased region" description="Basic and acidic residues" evidence="1">
    <location>
        <begin position="221"/>
        <end position="230"/>
    </location>
</feature>
<proteinExistence type="predicted"/>
<dbReference type="PANTHER" id="PTHR14695">
    <property type="entry name" value="SHC SH2-DOMAIN BINDING PROTEIN 1-RELATED"/>
    <property type="match status" value="1"/>
</dbReference>
<dbReference type="eggNOG" id="ENOG502QPSM">
    <property type="taxonomic scope" value="Eukaryota"/>
</dbReference>
<dbReference type="PANTHER" id="PTHR14695:SF4">
    <property type="entry name" value="PROTEIN NESSUN DORMA"/>
    <property type="match status" value="1"/>
</dbReference>
<feature type="region of interest" description="Disordered" evidence="1">
    <location>
        <begin position="262"/>
        <end position="292"/>
    </location>
</feature>
<evidence type="ECO:0000256" key="1">
    <source>
        <dbReference type="SAM" id="MobiDB-lite"/>
    </source>
</evidence>
<reference evidence="2 3" key="1">
    <citation type="journal article" date="2012" name="Genome Biol.">
        <title>The genome of the polar eukaryotic microalga coccomyxa subellipsoidea reveals traits of cold adaptation.</title>
        <authorList>
            <person name="Blanc G."/>
            <person name="Agarkova I."/>
            <person name="Grimwood J."/>
            <person name="Kuo A."/>
            <person name="Brueggeman A."/>
            <person name="Dunigan D."/>
            <person name="Gurnon J."/>
            <person name="Ladunga I."/>
            <person name="Lindquist E."/>
            <person name="Lucas S."/>
            <person name="Pangilinan J."/>
            <person name="Proschold T."/>
            <person name="Salamov A."/>
            <person name="Schmutz J."/>
            <person name="Weeks D."/>
            <person name="Yamada T."/>
            <person name="Claverie J.M."/>
            <person name="Grigoriev I."/>
            <person name="Van Etten J."/>
            <person name="Lomsadze A."/>
            <person name="Borodovsky M."/>
        </authorList>
    </citation>
    <scope>NUCLEOTIDE SEQUENCE [LARGE SCALE GENOMIC DNA]</scope>
    <source>
        <strain evidence="2 3">C-169</strain>
    </source>
</reference>
<dbReference type="RefSeq" id="XP_005651314.1">
    <property type="nucleotide sequence ID" value="XM_005651257.1"/>
</dbReference>
<name>I0Z801_COCSC</name>